<keyword evidence="2" id="KW-1133">Transmembrane helix</keyword>
<evidence type="ECO:0000313" key="4">
    <source>
        <dbReference type="Proteomes" id="UP001596226"/>
    </source>
</evidence>
<dbReference type="Gene3D" id="2.40.260.10">
    <property type="entry name" value="Sortase"/>
    <property type="match status" value="1"/>
</dbReference>
<keyword evidence="1" id="KW-0378">Hydrolase</keyword>
<sequence>MAPAAAHHLVSAGSDSTIRRHRDRRAPLAALIAAGAAVCLAVGTGVGLAATTDRGAGSPAVASWYPGCGDGCPSATAAPTATPQGPPTRVRVPKIGVDSALTVLGLDRAGTLIPPVDFDTAGWYGGGPAPGDTGPAVLAGHLDSRRGPAVFARLGELRPGDEVQVWRGGQRLSFRVTGSLRTRKDQFPTAVVYGPTPGPELRLVTCGGDFDRRRGHYRDNVVVFAVTESDGPVLPDSAAG</sequence>
<dbReference type="Pfam" id="PF04203">
    <property type="entry name" value="Sortase"/>
    <property type="match status" value="1"/>
</dbReference>
<dbReference type="SUPFAM" id="SSF63817">
    <property type="entry name" value="Sortase"/>
    <property type="match status" value="1"/>
</dbReference>
<protein>
    <submittedName>
        <fullName evidence="3">Class F sortase</fullName>
    </submittedName>
</protein>
<evidence type="ECO:0000313" key="3">
    <source>
        <dbReference type="EMBL" id="MFC5922519.1"/>
    </source>
</evidence>
<name>A0ABW1GYM2_9ACTN</name>
<gene>
    <name evidence="3" type="ORF">ACFQGL_04085</name>
</gene>
<dbReference type="Proteomes" id="UP001596226">
    <property type="component" value="Unassembled WGS sequence"/>
</dbReference>
<dbReference type="RefSeq" id="WP_377505490.1">
    <property type="nucleotide sequence ID" value="NZ_JBHSQS010000002.1"/>
</dbReference>
<reference evidence="4" key="1">
    <citation type="journal article" date="2019" name="Int. J. Syst. Evol. Microbiol.">
        <title>The Global Catalogue of Microorganisms (GCM) 10K type strain sequencing project: providing services to taxonomists for standard genome sequencing and annotation.</title>
        <authorList>
            <consortium name="The Broad Institute Genomics Platform"/>
            <consortium name="The Broad Institute Genome Sequencing Center for Infectious Disease"/>
            <person name="Wu L."/>
            <person name="Ma J."/>
        </authorList>
    </citation>
    <scope>NUCLEOTIDE SEQUENCE [LARGE SCALE GENOMIC DNA]</scope>
    <source>
        <strain evidence="4">CGMCC 4.7144</strain>
    </source>
</reference>
<organism evidence="3 4">
    <name type="scientific">Micromonospora vulcania</name>
    <dbReference type="NCBI Taxonomy" id="1441873"/>
    <lineage>
        <taxon>Bacteria</taxon>
        <taxon>Bacillati</taxon>
        <taxon>Actinomycetota</taxon>
        <taxon>Actinomycetes</taxon>
        <taxon>Micromonosporales</taxon>
        <taxon>Micromonosporaceae</taxon>
        <taxon>Micromonospora</taxon>
    </lineage>
</organism>
<feature type="transmembrane region" description="Helical" evidence="2">
    <location>
        <begin position="28"/>
        <end position="50"/>
    </location>
</feature>
<accession>A0ABW1GYM2</accession>
<dbReference type="InterPro" id="IPR005754">
    <property type="entry name" value="Sortase"/>
</dbReference>
<evidence type="ECO:0000256" key="1">
    <source>
        <dbReference type="ARBA" id="ARBA00022801"/>
    </source>
</evidence>
<keyword evidence="2" id="KW-0812">Transmembrane</keyword>
<keyword evidence="4" id="KW-1185">Reference proteome</keyword>
<dbReference type="CDD" id="cd05829">
    <property type="entry name" value="Sortase_F"/>
    <property type="match status" value="1"/>
</dbReference>
<proteinExistence type="predicted"/>
<dbReference type="InterPro" id="IPR042001">
    <property type="entry name" value="Sortase_F"/>
</dbReference>
<keyword evidence="2" id="KW-0472">Membrane</keyword>
<dbReference type="InterPro" id="IPR023365">
    <property type="entry name" value="Sortase_dom-sf"/>
</dbReference>
<dbReference type="EMBL" id="JBHSQS010000002">
    <property type="protein sequence ID" value="MFC5922519.1"/>
    <property type="molecule type" value="Genomic_DNA"/>
</dbReference>
<dbReference type="NCBIfam" id="NF033748">
    <property type="entry name" value="class_F_sortase"/>
    <property type="match status" value="1"/>
</dbReference>
<comment type="caution">
    <text evidence="3">The sequence shown here is derived from an EMBL/GenBank/DDBJ whole genome shotgun (WGS) entry which is preliminary data.</text>
</comment>
<evidence type="ECO:0000256" key="2">
    <source>
        <dbReference type="SAM" id="Phobius"/>
    </source>
</evidence>